<evidence type="ECO:0000259" key="4">
    <source>
        <dbReference type="PROSITE" id="PS50949"/>
    </source>
</evidence>
<dbReference type="Pfam" id="PF00392">
    <property type="entry name" value="GntR"/>
    <property type="match status" value="1"/>
</dbReference>
<dbReference type="InterPro" id="IPR036388">
    <property type="entry name" value="WH-like_DNA-bd_sf"/>
</dbReference>
<dbReference type="SUPFAM" id="SSF48008">
    <property type="entry name" value="GntR ligand-binding domain-like"/>
    <property type="match status" value="1"/>
</dbReference>
<keyword evidence="1" id="KW-0805">Transcription regulation</keyword>
<dbReference type="GO" id="GO:0003700">
    <property type="term" value="F:DNA-binding transcription factor activity"/>
    <property type="evidence" value="ECO:0007669"/>
    <property type="project" value="InterPro"/>
</dbReference>
<proteinExistence type="predicted"/>
<feature type="domain" description="HTH gntR-type" evidence="4">
    <location>
        <begin position="8"/>
        <end position="75"/>
    </location>
</feature>
<name>A0A927CEH3_9BACL</name>
<dbReference type="Gene3D" id="1.20.120.530">
    <property type="entry name" value="GntR ligand-binding domain-like"/>
    <property type="match status" value="1"/>
</dbReference>
<dbReference type="InterPro" id="IPR000524">
    <property type="entry name" value="Tscrpt_reg_HTH_GntR"/>
</dbReference>
<gene>
    <name evidence="5" type="ORF">IDH45_22430</name>
</gene>
<dbReference type="RefSeq" id="WP_190930366.1">
    <property type="nucleotide sequence ID" value="NZ_JACXJA010000032.1"/>
</dbReference>
<comment type="caution">
    <text evidence="5">The sequence shown here is derived from an EMBL/GenBank/DDBJ whole genome shotgun (WGS) entry which is preliminary data.</text>
</comment>
<dbReference type="PANTHER" id="PTHR43537:SF24">
    <property type="entry name" value="GLUCONATE OPERON TRANSCRIPTIONAL REPRESSOR"/>
    <property type="match status" value="1"/>
</dbReference>
<evidence type="ECO:0000313" key="5">
    <source>
        <dbReference type="EMBL" id="MBD2864741.1"/>
    </source>
</evidence>
<dbReference type="SUPFAM" id="SSF46785">
    <property type="entry name" value="Winged helix' DNA-binding domain"/>
    <property type="match status" value="1"/>
</dbReference>
<dbReference type="Pfam" id="PF07729">
    <property type="entry name" value="FCD"/>
    <property type="match status" value="1"/>
</dbReference>
<organism evidence="5 6">
    <name type="scientific">Paenibacillus oceani</name>
    <dbReference type="NCBI Taxonomy" id="2772510"/>
    <lineage>
        <taxon>Bacteria</taxon>
        <taxon>Bacillati</taxon>
        <taxon>Bacillota</taxon>
        <taxon>Bacilli</taxon>
        <taxon>Bacillales</taxon>
        <taxon>Paenibacillaceae</taxon>
        <taxon>Paenibacillus</taxon>
    </lineage>
</organism>
<sequence length="213" mass="24979">MPIQQAQQTLKERAFETIRERIVSGEWPGGTFIPERMLKDLLQMSNTPIRAALDRLEMMGLVKQSPNQGAIVQEISLKNILDLYELRLVLETYAARKLTGRMDRTFFDELDDNLKRQERMIQAGDIAAYVRLDRDFHERIVSGLDNMEYTETMARIQDKFLMAVRTTFVKNKERLWGSIKEHRQIREALAGTDPHLTERLVERHIEYVKTIML</sequence>
<evidence type="ECO:0000256" key="1">
    <source>
        <dbReference type="ARBA" id="ARBA00023015"/>
    </source>
</evidence>
<dbReference type="Gene3D" id="1.10.10.10">
    <property type="entry name" value="Winged helix-like DNA-binding domain superfamily/Winged helix DNA-binding domain"/>
    <property type="match status" value="1"/>
</dbReference>
<dbReference type="PANTHER" id="PTHR43537">
    <property type="entry name" value="TRANSCRIPTIONAL REGULATOR, GNTR FAMILY"/>
    <property type="match status" value="1"/>
</dbReference>
<keyword evidence="3" id="KW-0804">Transcription</keyword>
<dbReference type="InterPro" id="IPR011711">
    <property type="entry name" value="GntR_C"/>
</dbReference>
<accession>A0A927CEH3</accession>
<evidence type="ECO:0000256" key="2">
    <source>
        <dbReference type="ARBA" id="ARBA00023125"/>
    </source>
</evidence>
<evidence type="ECO:0000313" key="6">
    <source>
        <dbReference type="Proteomes" id="UP000639396"/>
    </source>
</evidence>
<dbReference type="GO" id="GO:0003677">
    <property type="term" value="F:DNA binding"/>
    <property type="evidence" value="ECO:0007669"/>
    <property type="project" value="UniProtKB-KW"/>
</dbReference>
<reference evidence="5" key="1">
    <citation type="submission" date="2020-09" db="EMBL/GenBank/DDBJ databases">
        <title>A novel bacterium of genus Paenibacillus, isolated from South China Sea.</title>
        <authorList>
            <person name="Huang H."/>
            <person name="Mo K."/>
            <person name="Hu Y."/>
        </authorList>
    </citation>
    <scope>NUCLEOTIDE SEQUENCE</scope>
    <source>
        <strain evidence="5">IB182363</strain>
    </source>
</reference>
<evidence type="ECO:0000256" key="3">
    <source>
        <dbReference type="ARBA" id="ARBA00023163"/>
    </source>
</evidence>
<dbReference type="InterPro" id="IPR008920">
    <property type="entry name" value="TF_FadR/GntR_C"/>
</dbReference>
<keyword evidence="2" id="KW-0238">DNA-binding</keyword>
<dbReference type="InterPro" id="IPR036390">
    <property type="entry name" value="WH_DNA-bd_sf"/>
</dbReference>
<dbReference type="AlphaFoldDB" id="A0A927CEH3"/>
<protein>
    <submittedName>
        <fullName evidence="5">GntR family transcriptional regulator</fullName>
    </submittedName>
</protein>
<dbReference type="SMART" id="SM00895">
    <property type="entry name" value="FCD"/>
    <property type="match status" value="1"/>
</dbReference>
<dbReference type="SMART" id="SM00345">
    <property type="entry name" value="HTH_GNTR"/>
    <property type="match status" value="1"/>
</dbReference>
<dbReference type="PROSITE" id="PS50949">
    <property type="entry name" value="HTH_GNTR"/>
    <property type="match status" value="1"/>
</dbReference>
<dbReference type="Proteomes" id="UP000639396">
    <property type="component" value="Unassembled WGS sequence"/>
</dbReference>
<keyword evidence="6" id="KW-1185">Reference proteome</keyword>
<dbReference type="EMBL" id="JACXJA010000032">
    <property type="protein sequence ID" value="MBD2864741.1"/>
    <property type="molecule type" value="Genomic_DNA"/>
</dbReference>